<feature type="transmembrane region" description="Helical" evidence="2">
    <location>
        <begin position="101"/>
        <end position="118"/>
    </location>
</feature>
<evidence type="ECO:0000256" key="1">
    <source>
        <dbReference type="SAM" id="MobiDB-lite"/>
    </source>
</evidence>
<organism evidence="4">
    <name type="scientific">Drosophila grimshawi</name>
    <name type="common">Hawaiian fruit fly</name>
    <name type="synonym">Idiomyia grimshawi</name>
    <dbReference type="NCBI Taxonomy" id="7222"/>
    <lineage>
        <taxon>Eukaryota</taxon>
        <taxon>Metazoa</taxon>
        <taxon>Ecdysozoa</taxon>
        <taxon>Arthropoda</taxon>
        <taxon>Hexapoda</taxon>
        <taxon>Insecta</taxon>
        <taxon>Pterygota</taxon>
        <taxon>Neoptera</taxon>
        <taxon>Endopterygota</taxon>
        <taxon>Diptera</taxon>
        <taxon>Brachycera</taxon>
        <taxon>Muscomorpha</taxon>
        <taxon>Ephydroidea</taxon>
        <taxon>Drosophilidae</taxon>
        <taxon>Drosophila</taxon>
        <taxon>Hawaiian Drosophila</taxon>
    </lineage>
</organism>
<evidence type="ECO:0000313" key="4">
    <source>
        <dbReference type="Proteomes" id="UP000001070"/>
    </source>
</evidence>
<dbReference type="InParanoid" id="B4K3U5"/>
<dbReference type="HOGENOM" id="CLU_1940275_0_0_1"/>
<evidence type="ECO:0000256" key="2">
    <source>
        <dbReference type="SAM" id="Phobius"/>
    </source>
</evidence>
<gene>
    <name evidence="3" type="primary">Dgri\GH23484</name>
    <name evidence="3" type="ORF">Dgri_GH23484</name>
</gene>
<feature type="region of interest" description="Disordered" evidence="1">
    <location>
        <begin position="1"/>
        <end position="90"/>
    </location>
</feature>
<dbReference type="Proteomes" id="UP000001070">
    <property type="component" value="Unassembled WGS sequence"/>
</dbReference>
<evidence type="ECO:0000313" key="3">
    <source>
        <dbReference type="EMBL" id="EDW04796.1"/>
    </source>
</evidence>
<protein>
    <submittedName>
        <fullName evidence="3">GH23484</fullName>
    </submittedName>
</protein>
<dbReference type="EMBL" id="CH925947">
    <property type="protein sequence ID" value="EDW04796.1"/>
    <property type="molecule type" value="Genomic_DNA"/>
</dbReference>
<keyword evidence="4" id="KW-1185">Reference proteome</keyword>
<keyword evidence="2" id="KW-0472">Membrane</keyword>
<reference evidence="3 4" key="1">
    <citation type="journal article" date="2007" name="Nature">
        <title>Evolution of genes and genomes on the Drosophila phylogeny.</title>
        <authorList>
            <consortium name="Drosophila 12 Genomes Consortium"/>
            <person name="Clark A.G."/>
            <person name="Eisen M.B."/>
            <person name="Smith D.R."/>
            <person name="Bergman C.M."/>
            <person name="Oliver B."/>
            <person name="Markow T.A."/>
            <person name="Kaufman T.C."/>
            <person name="Kellis M."/>
            <person name="Gelbart W."/>
            <person name="Iyer V.N."/>
            <person name="Pollard D.A."/>
            <person name="Sackton T.B."/>
            <person name="Larracuente A.M."/>
            <person name="Singh N.D."/>
            <person name="Abad J.P."/>
            <person name="Abt D.N."/>
            <person name="Adryan B."/>
            <person name="Aguade M."/>
            <person name="Akashi H."/>
            <person name="Anderson W.W."/>
            <person name="Aquadro C.F."/>
            <person name="Ardell D.H."/>
            <person name="Arguello R."/>
            <person name="Artieri C.G."/>
            <person name="Barbash D.A."/>
            <person name="Barker D."/>
            <person name="Barsanti P."/>
            <person name="Batterham P."/>
            <person name="Batzoglou S."/>
            <person name="Begun D."/>
            <person name="Bhutkar A."/>
            <person name="Blanco E."/>
            <person name="Bosak S.A."/>
            <person name="Bradley R.K."/>
            <person name="Brand A.D."/>
            <person name="Brent M.R."/>
            <person name="Brooks A.N."/>
            <person name="Brown R.H."/>
            <person name="Butlin R.K."/>
            <person name="Caggese C."/>
            <person name="Calvi B.R."/>
            <person name="Bernardo de Carvalho A."/>
            <person name="Caspi A."/>
            <person name="Castrezana S."/>
            <person name="Celniker S.E."/>
            <person name="Chang J.L."/>
            <person name="Chapple C."/>
            <person name="Chatterji S."/>
            <person name="Chinwalla A."/>
            <person name="Civetta A."/>
            <person name="Clifton S.W."/>
            <person name="Comeron J.M."/>
            <person name="Costello J.C."/>
            <person name="Coyne J.A."/>
            <person name="Daub J."/>
            <person name="David R.G."/>
            <person name="Delcher A.L."/>
            <person name="Delehaunty K."/>
            <person name="Do C.B."/>
            <person name="Ebling H."/>
            <person name="Edwards K."/>
            <person name="Eickbush T."/>
            <person name="Evans J.D."/>
            <person name="Filipski A."/>
            <person name="Findeiss S."/>
            <person name="Freyhult E."/>
            <person name="Fulton L."/>
            <person name="Fulton R."/>
            <person name="Garcia A.C."/>
            <person name="Gardiner A."/>
            <person name="Garfield D.A."/>
            <person name="Garvin B.E."/>
            <person name="Gibson G."/>
            <person name="Gilbert D."/>
            <person name="Gnerre S."/>
            <person name="Godfrey J."/>
            <person name="Good R."/>
            <person name="Gotea V."/>
            <person name="Gravely B."/>
            <person name="Greenberg A.J."/>
            <person name="Griffiths-Jones S."/>
            <person name="Gross S."/>
            <person name="Guigo R."/>
            <person name="Gustafson E.A."/>
            <person name="Haerty W."/>
            <person name="Hahn M.W."/>
            <person name="Halligan D.L."/>
            <person name="Halpern A.L."/>
            <person name="Halter G.M."/>
            <person name="Han M.V."/>
            <person name="Heger A."/>
            <person name="Hillier L."/>
            <person name="Hinrichs A.S."/>
            <person name="Holmes I."/>
            <person name="Hoskins R.A."/>
            <person name="Hubisz M.J."/>
            <person name="Hultmark D."/>
            <person name="Huntley M.A."/>
            <person name="Jaffe D.B."/>
            <person name="Jagadeeshan S."/>
            <person name="Jeck W.R."/>
            <person name="Johnson J."/>
            <person name="Jones C.D."/>
            <person name="Jordan W.C."/>
            <person name="Karpen G.H."/>
            <person name="Kataoka E."/>
            <person name="Keightley P.D."/>
            <person name="Kheradpour P."/>
            <person name="Kirkness E.F."/>
            <person name="Koerich L.B."/>
            <person name="Kristiansen K."/>
            <person name="Kudrna D."/>
            <person name="Kulathinal R.J."/>
            <person name="Kumar S."/>
            <person name="Kwok R."/>
            <person name="Lander E."/>
            <person name="Langley C.H."/>
            <person name="Lapoint R."/>
            <person name="Lazzaro B.P."/>
            <person name="Lee S.J."/>
            <person name="Levesque L."/>
            <person name="Li R."/>
            <person name="Lin C.F."/>
            <person name="Lin M.F."/>
            <person name="Lindblad-Toh K."/>
            <person name="Llopart A."/>
            <person name="Long M."/>
            <person name="Low L."/>
            <person name="Lozovsky E."/>
            <person name="Lu J."/>
            <person name="Luo M."/>
            <person name="Machado C.A."/>
            <person name="Makalowski W."/>
            <person name="Marzo M."/>
            <person name="Matsuda M."/>
            <person name="Matzkin L."/>
            <person name="McAllister B."/>
            <person name="McBride C.S."/>
            <person name="McKernan B."/>
            <person name="McKernan K."/>
            <person name="Mendez-Lago M."/>
            <person name="Minx P."/>
            <person name="Mollenhauer M.U."/>
            <person name="Montooth K."/>
            <person name="Mount S.M."/>
            <person name="Mu X."/>
            <person name="Myers E."/>
            <person name="Negre B."/>
            <person name="Newfeld S."/>
            <person name="Nielsen R."/>
            <person name="Noor M.A."/>
            <person name="O'Grady P."/>
            <person name="Pachter L."/>
            <person name="Papaceit M."/>
            <person name="Parisi M.J."/>
            <person name="Parisi M."/>
            <person name="Parts L."/>
            <person name="Pedersen J.S."/>
            <person name="Pesole G."/>
            <person name="Phillippy A.M."/>
            <person name="Ponting C.P."/>
            <person name="Pop M."/>
            <person name="Porcelli D."/>
            <person name="Powell J.R."/>
            <person name="Prohaska S."/>
            <person name="Pruitt K."/>
            <person name="Puig M."/>
            <person name="Quesneville H."/>
            <person name="Ram K.R."/>
            <person name="Rand D."/>
            <person name="Rasmussen M.D."/>
            <person name="Reed L.K."/>
            <person name="Reenan R."/>
            <person name="Reily A."/>
            <person name="Remington K.A."/>
            <person name="Rieger T.T."/>
            <person name="Ritchie M.G."/>
            <person name="Robin C."/>
            <person name="Rogers Y.H."/>
            <person name="Rohde C."/>
            <person name="Rozas J."/>
            <person name="Rubenfield M.J."/>
            <person name="Ruiz A."/>
            <person name="Russo S."/>
            <person name="Salzberg S.L."/>
            <person name="Sanchez-Gracia A."/>
            <person name="Saranga D.J."/>
            <person name="Sato H."/>
            <person name="Schaeffer S.W."/>
            <person name="Schatz M.C."/>
            <person name="Schlenke T."/>
            <person name="Schwartz R."/>
            <person name="Segarra C."/>
            <person name="Singh R.S."/>
            <person name="Sirot L."/>
            <person name="Sirota M."/>
            <person name="Sisneros N.B."/>
            <person name="Smith C.D."/>
            <person name="Smith T.F."/>
            <person name="Spieth J."/>
            <person name="Stage D.E."/>
            <person name="Stark A."/>
            <person name="Stephan W."/>
            <person name="Strausberg R.L."/>
            <person name="Strempel S."/>
            <person name="Sturgill D."/>
            <person name="Sutton G."/>
            <person name="Sutton G.G."/>
            <person name="Tao W."/>
            <person name="Teichmann S."/>
            <person name="Tobari Y.N."/>
            <person name="Tomimura Y."/>
            <person name="Tsolas J.M."/>
            <person name="Valente V.L."/>
            <person name="Venter E."/>
            <person name="Venter J.C."/>
            <person name="Vicario S."/>
            <person name="Vieira F.G."/>
            <person name="Vilella A.J."/>
            <person name="Villasante A."/>
            <person name="Walenz B."/>
            <person name="Wang J."/>
            <person name="Wasserman M."/>
            <person name="Watts T."/>
            <person name="Wilson D."/>
            <person name="Wilson R.K."/>
            <person name="Wing R.A."/>
            <person name="Wolfner M.F."/>
            <person name="Wong A."/>
            <person name="Wong G.K."/>
            <person name="Wu C.I."/>
            <person name="Wu G."/>
            <person name="Yamamoto D."/>
            <person name="Yang H.P."/>
            <person name="Yang S.P."/>
            <person name="Yorke J.A."/>
            <person name="Yoshida K."/>
            <person name="Zdobnov E."/>
            <person name="Zhang P."/>
            <person name="Zhang Y."/>
            <person name="Zimin A.V."/>
            <person name="Baldwin J."/>
            <person name="Abdouelleil A."/>
            <person name="Abdulkadir J."/>
            <person name="Abebe A."/>
            <person name="Abera B."/>
            <person name="Abreu J."/>
            <person name="Acer S.C."/>
            <person name="Aftuck L."/>
            <person name="Alexander A."/>
            <person name="An P."/>
            <person name="Anderson E."/>
            <person name="Anderson S."/>
            <person name="Arachi H."/>
            <person name="Azer M."/>
            <person name="Bachantsang P."/>
            <person name="Barry A."/>
            <person name="Bayul T."/>
            <person name="Berlin A."/>
            <person name="Bessette D."/>
            <person name="Bloom T."/>
            <person name="Blye J."/>
            <person name="Boguslavskiy L."/>
            <person name="Bonnet C."/>
            <person name="Boukhgalter B."/>
            <person name="Bourzgui I."/>
            <person name="Brown A."/>
            <person name="Cahill P."/>
            <person name="Channer S."/>
            <person name="Cheshatsang Y."/>
            <person name="Chuda L."/>
            <person name="Citroen M."/>
            <person name="Collymore A."/>
            <person name="Cooke P."/>
            <person name="Costello M."/>
            <person name="D'Aco K."/>
            <person name="Daza R."/>
            <person name="De Haan G."/>
            <person name="DeGray S."/>
            <person name="DeMaso C."/>
            <person name="Dhargay N."/>
            <person name="Dooley K."/>
            <person name="Dooley E."/>
            <person name="Doricent M."/>
            <person name="Dorje P."/>
            <person name="Dorjee K."/>
            <person name="Dupes A."/>
            <person name="Elong R."/>
            <person name="Falk J."/>
            <person name="Farina A."/>
            <person name="Faro S."/>
            <person name="Ferguson D."/>
            <person name="Fisher S."/>
            <person name="Foley C.D."/>
            <person name="Franke A."/>
            <person name="Friedrich D."/>
            <person name="Gadbois L."/>
            <person name="Gearin G."/>
            <person name="Gearin C.R."/>
            <person name="Giannoukos G."/>
            <person name="Goode T."/>
            <person name="Graham J."/>
            <person name="Grandbois E."/>
            <person name="Grewal S."/>
            <person name="Gyaltsen K."/>
            <person name="Hafez N."/>
            <person name="Hagos B."/>
            <person name="Hall J."/>
            <person name="Henson C."/>
            <person name="Hollinger A."/>
            <person name="Honan T."/>
            <person name="Huard M.D."/>
            <person name="Hughes L."/>
            <person name="Hurhula B."/>
            <person name="Husby M.E."/>
            <person name="Kamat A."/>
            <person name="Kanga B."/>
            <person name="Kashin S."/>
            <person name="Khazanovich D."/>
            <person name="Kisner P."/>
            <person name="Lance K."/>
            <person name="Lara M."/>
            <person name="Lee W."/>
            <person name="Lennon N."/>
            <person name="Letendre F."/>
            <person name="LeVine R."/>
            <person name="Lipovsky A."/>
            <person name="Liu X."/>
            <person name="Liu J."/>
            <person name="Liu S."/>
            <person name="Lokyitsang T."/>
            <person name="Lokyitsang Y."/>
            <person name="Lubonja R."/>
            <person name="Lui A."/>
            <person name="MacDonald P."/>
            <person name="Magnisalis V."/>
            <person name="Maru K."/>
            <person name="Matthews C."/>
            <person name="McCusker W."/>
            <person name="McDonough S."/>
            <person name="Mehta T."/>
            <person name="Meldrim J."/>
            <person name="Meneus L."/>
            <person name="Mihai O."/>
            <person name="Mihalev A."/>
            <person name="Mihova T."/>
            <person name="Mittelman R."/>
            <person name="Mlenga V."/>
            <person name="Montmayeur A."/>
            <person name="Mulrain L."/>
            <person name="Navidi A."/>
            <person name="Naylor J."/>
            <person name="Negash T."/>
            <person name="Nguyen T."/>
            <person name="Nguyen N."/>
            <person name="Nicol R."/>
            <person name="Norbu C."/>
            <person name="Norbu N."/>
            <person name="Novod N."/>
            <person name="O'Neill B."/>
            <person name="Osman S."/>
            <person name="Markiewicz E."/>
            <person name="Oyono O.L."/>
            <person name="Patti C."/>
            <person name="Phunkhang P."/>
            <person name="Pierre F."/>
            <person name="Priest M."/>
            <person name="Raghuraman S."/>
            <person name="Rege F."/>
            <person name="Reyes R."/>
            <person name="Rise C."/>
            <person name="Rogov P."/>
            <person name="Ross K."/>
            <person name="Ryan E."/>
            <person name="Settipalli S."/>
            <person name="Shea T."/>
            <person name="Sherpa N."/>
            <person name="Shi L."/>
            <person name="Shih D."/>
            <person name="Sparrow T."/>
            <person name="Spaulding J."/>
            <person name="Stalker J."/>
            <person name="Stange-Thomann N."/>
            <person name="Stavropoulos S."/>
            <person name="Stone C."/>
            <person name="Strader C."/>
            <person name="Tesfaye S."/>
            <person name="Thomson T."/>
            <person name="Thoulutsang Y."/>
            <person name="Thoulutsang D."/>
            <person name="Topham K."/>
            <person name="Topping I."/>
            <person name="Tsamla T."/>
            <person name="Vassiliev H."/>
            <person name="Vo A."/>
            <person name="Wangchuk T."/>
            <person name="Wangdi T."/>
            <person name="Weiand M."/>
            <person name="Wilkinson J."/>
            <person name="Wilson A."/>
            <person name="Yadav S."/>
            <person name="Young G."/>
            <person name="Yu Q."/>
            <person name="Zembek L."/>
            <person name="Zhong D."/>
            <person name="Zimmer A."/>
            <person name="Zwirko Z."/>
            <person name="Jaffe D.B."/>
            <person name="Alvarez P."/>
            <person name="Brockman W."/>
            <person name="Butler J."/>
            <person name="Chin C."/>
            <person name="Gnerre S."/>
            <person name="Grabherr M."/>
            <person name="Kleber M."/>
            <person name="Mauceli E."/>
            <person name="MacCallum I."/>
        </authorList>
    </citation>
    <scope>NUCLEOTIDE SEQUENCE [LARGE SCALE GENOMIC DNA]</scope>
    <source>
        <strain evidence="4">Tucson 15287-2541.00</strain>
    </source>
</reference>
<name>B4K3U5_DROGR</name>
<feature type="compositionally biased region" description="Low complexity" evidence="1">
    <location>
        <begin position="73"/>
        <end position="90"/>
    </location>
</feature>
<dbReference type="AlphaFoldDB" id="B4K3U5"/>
<sequence length="130" mass="15113">MARYLQRQLLQHQQQPHQQQYQPSDQQQQHQPTHPPHNVGGGWKHIGAPAPKAHNDFTAGGVAPATNAYPNYQQQQQPQQQYPQQQQQHQQHQQYQQQVQVWLYGFIVWLCLALAPMQQKLLLLLSLLST</sequence>
<keyword evidence="2" id="KW-0812">Transmembrane</keyword>
<keyword evidence="2" id="KW-1133">Transmembrane helix</keyword>
<proteinExistence type="predicted"/>
<feature type="compositionally biased region" description="Low complexity" evidence="1">
    <location>
        <begin position="1"/>
        <end position="32"/>
    </location>
</feature>
<accession>B4K3U5</accession>